<gene>
    <name evidence="1" type="ORF">CAC42_4476</name>
</gene>
<proteinExistence type="predicted"/>
<dbReference type="InParanoid" id="A0A2K1QLP1"/>
<evidence type="ECO:0000313" key="2">
    <source>
        <dbReference type="Proteomes" id="UP000243797"/>
    </source>
</evidence>
<organism evidence="1 2">
    <name type="scientific">Sphaceloma murrayae</name>
    <dbReference type="NCBI Taxonomy" id="2082308"/>
    <lineage>
        <taxon>Eukaryota</taxon>
        <taxon>Fungi</taxon>
        <taxon>Dikarya</taxon>
        <taxon>Ascomycota</taxon>
        <taxon>Pezizomycotina</taxon>
        <taxon>Dothideomycetes</taxon>
        <taxon>Dothideomycetidae</taxon>
        <taxon>Myriangiales</taxon>
        <taxon>Elsinoaceae</taxon>
        <taxon>Sphaceloma</taxon>
    </lineage>
</organism>
<protein>
    <submittedName>
        <fullName evidence="1">Uncharacterized protein</fullName>
    </submittedName>
</protein>
<dbReference type="AlphaFoldDB" id="A0A2K1QLP1"/>
<accession>A0A2K1QLP1</accession>
<reference evidence="1 2" key="1">
    <citation type="submission" date="2017-06" db="EMBL/GenBank/DDBJ databases">
        <title>Draft genome sequence of a variant of Elsinoe murrayae.</title>
        <authorList>
            <person name="Cheng Q."/>
        </authorList>
    </citation>
    <scope>NUCLEOTIDE SEQUENCE [LARGE SCALE GENOMIC DNA]</scope>
    <source>
        <strain evidence="1 2">CQ-2017a</strain>
    </source>
</reference>
<dbReference type="EMBL" id="NKHZ01000060">
    <property type="protein sequence ID" value="PNS16075.1"/>
    <property type="molecule type" value="Genomic_DNA"/>
</dbReference>
<dbReference type="Proteomes" id="UP000243797">
    <property type="component" value="Unassembled WGS sequence"/>
</dbReference>
<comment type="caution">
    <text evidence="1">The sequence shown here is derived from an EMBL/GenBank/DDBJ whole genome shotgun (WGS) entry which is preliminary data.</text>
</comment>
<evidence type="ECO:0000313" key="1">
    <source>
        <dbReference type="EMBL" id="PNS16075.1"/>
    </source>
</evidence>
<name>A0A2K1QLP1_9PEZI</name>
<dbReference type="OrthoDB" id="3937745at2759"/>
<sequence>MPNYEATVAVQFDKATMGMTVAIMRDQVLANIGLIFHSSRSSLHSIPGIHLPDYPSYDVILSEHENHAIPLLQYQAAVICSDSDGLRIILHGKREATIWAAYRSLMRITMKEVAKRVGGGHVRTGSGVSDGSAISGGRDECWPSMCRDSGSGRGSFEREEGRGPKSMRVLGLEGMV</sequence>
<keyword evidence="2" id="KW-1185">Reference proteome</keyword>